<feature type="domain" description="Ku" evidence="1">
    <location>
        <begin position="1"/>
        <end position="45"/>
    </location>
</feature>
<accession>A0A4Q0Q5B0</accession>
<comment type="caution">
    <text evidence="2">The sequence shown here is derived from an EMBL/GenBank/DDBJ whole genome shotgun (WGS) entry which is preliminary data.</text>
</comment>
<evidence type="ECO:0000313" key="2">
    <source>
        <dbReference type="EMBL" id="RXG83758.1"/>
    </source>
</evidence>
<dbReference type="EMBL" id="RKMK01000096">
    <property type="protein sequence ID" value="RXG83758.1"/>
    <property type="molecule type" value="Genomic_DNA"/>
</dbReference>
<name>A0A4Q0Q5B0_9BRAD</name>
<proteinExistence type="predicted"/>
<dbReference type="Pfam" id="PF02735">
    <property type="entry name" value="Ku"/>
    <property type="match status" value="1"/>
</dbReference>
<evidence type="ECO:0000313" key="3">
    <source>
        <dbReference type="Proteomes" id="UP000290174"/>
    </source>
</evidence>
<protein>
    <recommendedName>
        <fullName evidence="1">Ku domain-containing protein</fullName>
    </recommendedName>
</protein>
<dbReference type="Proteomes" id="UP000290174">
    <property type="component" value="Unassembled WGS sequence"/>
</dbReference>
<reference evidence="2 3" key="1">
    <citation type="submission" date="2018-11" db="EMBL/GenBank/DDBJ databases">
        <title>Bradyrhizobium sp. nov., isolated from effective nodules of peanut in China.</title>
        <authorList>
            <person name="Li Y."/>
        </authorList>
    </citation>
    <scope>NUCLEOTIDE SEQUENCE [LARGE SCALE GENOMIC DNA]</scope>
    <source>
        <strain evidence="2 3">CCBAU 51770</strain>
    </source>
</reference>
<organism evidence="2 3">
    <name type="scientific">Bradyrhizobium zhanjiangense</name>
    <dbReference type="NCBI Taxonomy" id="1325107"/>
    <lineage>
        <taxon>Bacteria</taxon>
        <taxon>Pseudomonadati</taxon>
        <taxon>Pseudomonadota</taxon>
        <taxon>Alphaproteobacteria</taxon>
        <taxon>Hyphomicrobiales</taxon>
        <taxon>Nitrobacteraceae</taxon>
        <taxon>Bradyrhizobium</taxon>
    </lineage>
</organism>
<gene>
    <name evidence="2" type="ORF">EAS61_41040</name>
</gene>
<dbReference type="GO" id="GO:0003677">
    <property type="term" value="F:DNA binding"/>
    <property type="evidence" value="ECO:0007669"/>
    <property type="project" value="InterPro"/>
</dbReference>
<dbReference type="InterPro" id="IPR006164">
    <property type="entry name" value="DNA_bd_Ku70/Ku80"/>
</dbReference>
<sequence length="72" mass="8230">MQIERFIPAGQIDAQYFEKPYYIVPREEISQESFAVIRDAMSREALSGLRAWCRPRASGQFSSNRQVAAFSA</sequence>
<evidence type="ECO:0000259" key="1">
    <source>
        <dbReference type="Pfam" id="PF02735"/>
    </source>
</evidence>
<dbReference type="GO" id="GO:0006303">
    <property type="term" value="P:double-strand break repair via nonhomologous end joining"/>
    <property type="evidence" value="ECO:0007669"/>
    <property type="project" value="InterPro"/>
</dbReference>
<dbReference type="AlphaFoldDB" id="A0A4Q0Q5B0"/>